<sequence length="308" mass="34824">MNDNNARLPSKSFVDRSPYLANPELLREAADRDGYLFLRGLIPRERVLGLRRQILTLLAAEGLMSKEHPPMDGVADLQAVAAMPLRVDVGVSEELYKQIQKLEEFHAITHDPALLNAFGALFGEEAMPHPRNIGRIMTPHPGARVTPSHQDFIHIQGAPETWTCWFPLGDCPPELGGLSMLEGSHKLGVLQVAGNEGAGGLETLLCGLDMEWVYGGYEAGDAVVFHSQTVHRAMPNTLGNRIRLSCDNRYQRVRDIIDPSSLQPHGPYEWEELYEGWSSDRLKYYWRKHDFALSEWDESIRWQREKIC</sequence>
<organism evidence="1 2">
    <name type="scientific">Cohnella fermenti</name>
    <dbReference type="NCBI Taxonomy" id="2565925"/>
    <lineage>
        <taxon>Bacteria</taxon>
        <taxon>Bacillati</taxon>
        <taxon>Bacillota</taxon>
        <taxon>Bacilli</taxon>
        <taxon>Bacillales</taxon>
        <taxon>Paenibacillaceae</taxon>
        <taxon>Cohnella</taxon>
    </lineage>
</organism>
<keyword evidence="1" id="KW-0223">Dioxygenase</keyword>
<gene>
    <name evidence="1" type="ORF">E6C55_18810</name>
</gene>
<proteinExistence type="predicted"/>
<name>A0A4S4BP04_9BACL</name>
<reference evidence="1 2" key="1">
    <citation type="submission" date="2019-04" db="EMBL/GenBank/DDBJ databases">
        <title>Cohnella sp. nov. isolated from preserved vegetables.</title>
        <authorList>
            <person name="Lin S.-Y."/>
            <person name="Hung M.-H."/>
            <person name="Young C.-C."/>
        </authorList>
    </citation>
    <scope>NUCLEOTIDE SEQUENCE [LARGE SCALE GENOMIC DNA]</scope>
    <source>
        <strain evidence="1 2">CC-MHH1044</strain>
    </source>
</reference>
<comment type="caution">
    <text evidence="1">The sequence shown here is derived from an EMBL/GenBank/DDBJ whole genome shotgun (WGS) entry which is preliminary data.</text>
</comment>
<dbReference type="OrthoDB" id="243460at2"/>
<dbReference type="PANTHER" id="PTHR40128">
    <property type="entry name" value="EXPRESSED PROTEIN"/>
    <property type="match status" value="1"/>
</dbReference>
<dbReference type="RefSeq" id="WP_136371359.1">
    <property type="nucleotide sequence ID" value="NZ_SSOB01000024.1"/>
</dbReference>
<evidence type="ECO:0000313" key="1">
    <source>
        <dbReference type="EMBL" id="THF76585.1"/>
    </source>
</evidence>
<dbReference type="GO" id="GO:0016706">
    <property type="term" value="F:2-oxoglutarate-dependent dioxygenase activity"/>
    <property type="evidence" value="ECO:0007669"/>
    <property type="project" value="UniProtKB-ARBA"/>
</dbReference>
<accession>A0A4S4BP04</accession>
<protein>
    <submittedName>
        <fullName evidence="1">Phytanoyl-CoA dioxygenase family protein</fullName>
    </submittedName>
</protein>
<dbReference type="Gene3D" id="2.60.120.620">
    <property type="entry name" value="q2cbj1_9rhob like domain"/>
    <property type="match status" value="1"/>
</dbReference>
<dbReference type="SUPFAM" id="SSF51197">
    <property type="entry name" value="Clavaminate synthase-like"/>
    <property type="match status" value="1"/>
</dbReference>
<evidence type="ECO:0000313" key="2">
    <source>
        <dbReference type="Proteomes" id="UP000310636"/>
    </source>
</evidence>
<dbReference type="Pfam" id="PF05721">
    <property type="entry name" value="PhyH"/>
    <property type="match status" value="1"/>
</dbReference>
<dbReference type="Proteomes" id="UP000310636">
    <property type="component" value="Unassembled WGS sequence"/>
</dbReference>
<dbReference type="EMBL" id="SSOB01000024">
    <property type="protein sequence ID" value="THF76585.1"/>
    <property type="molecule type" value="Genomic_DNA"/>
</dbReference>
<keyword evidence="1" id="KW-0560">Oxidoreductase</keyword>
<keyword evidence="2" id="KW-1185">Reference proteome</keyword>
<dbReference type="PANTHER" id="PTHR40128:SF1">
    <property type="entry name" value="PHYTANOYL-COA HYDROXYLASE"/>
    <property type="match status" value="1"/>
</dbReference>
<dbReference type="AlphaFoldDB" id="A0A4S4BP04"/>
<dbReference type="InterPro" id="IPR008775">
    <property type="entry name" value="Phytyl_CoA_dOase-like"/>
</dbReference>